<evidence type="ECO:0000313" key="1">
    <source>
        <dbReference type="EMBL" id="ANP38089.1"/>
    </source>
</evidence>
<organism evidence="1 2">
    <name type="scientific">Phaeobacter gallaeciensis</name>
    <dbReference type="NCBI Taxonomy" id="60890"/>
    <lineage>
        <taxon>Bacteria</taxon>
        <taxon>Pseudomonadati</taxon>
        <taxon>Pseudomonadota</taxon>
        <taxon>Alphaproteobacteria</taxon>
        <taxon>Rhodobacterales</taxon>
        <taxon>Roseobacteraceae</taxon>
        <taxon>Phaeobacter</taxon>
    </lineage>
</organism>
<accession>A0A1B0ZVD7</accession>
<dbReference type="EMBL" id="CP015124">
    <property type="protein sequence ID" value="ANP38089.1"/>
    <property type="molecule type" value="Genomic_DNA"/>
</dbReference>
<protein>
    <submittedName>
        <fullName evidence="1">Uncharacterized protein</fullName>
    </submittedName>
</protein>
<sequence>MNYNMRSHKPRICPPFVTLLRNVLPNSDQDCFGEAQGSAARAH</sequence>
<evidence type="ECO:0000313" key="2">
    <source>
        <dbReference type="Proteomes" id="UP000092565"/>
    </source>
</evidence>
<dbReference type="AlphaFoldDB" id="A0A1B0ZVD7"/>
<reference evidence="1 2" key="1">
    <citation type="submission" date="2016-04" db="EMBL/GenBank/DDBJ databases">
        <authorList>
            <person name="Evans L.H."/>
            <person name="Alamgir A."/>
            <person name="Owens N."/>
            <person name="Weber N.D."/>
            <person name="Virtaneva K."/>
            <person name="Barbian K."/>
            <person name="Babar A."/>
            <person name="Rosenke K."/>
        </authorList>
    </citation>
    <scope>NUCLEOTIDE SEQUENCE [LARGE SCALE GENOMIC DNA]</scope>
    <source>
        <strain evidence="1 2">JL2886</strain>
    </source>
</reference>
<dbReference type="Proteomes" id="UP000092565">
    <property type="component" value="Chromosome"/>
</dbReference>
<name>A0A1B0ZVD7_9RHOB</name>
<gene>
    <name evidence="1" type="ORF">JL2886_03209</name>
</gene>
<keyword evidence="2" id="KW-1185">Reference proteome</keyword>
<proteinExistence type="predicted"/>